<dbReference type="OrthoDB" id="4541465at2"/>
<dbReference type="SUPFAM" id="SSF48498">
    <property type="entry name" value="Tetracyclin repressor-like, C-terminal domain"/>
    <property type="match status" value="1"/>
</dbReference>
<dbReference type="PRINTS" id="PR00455">
    <property type="entry name" value="HTHTETR"/>
</dbReference>
<keyword evidence="1 2" id="KW-0238">DNA-binding</keyword>
<dbReference type="PANTHER" id="PTHR30055:SF148">
    <property type="entry name" value="TETR-FAMILY TRANSCRIPTIONAL REGULATOR"/>
    <property type="match status" value="1"/>
</dbReference>
<dbReference type="AlphaFoldDB" id="A0A2J0UER2"/>
<evidence type="ECO:0000256" key="2">
    <source>
        <dbReference type="PROSITE-ProRule" id="PRU00335"/>
    </source>
</evidence>
<name>A0A2J0UER2_STEMA</name>
<dbReference type="InterPro" id="IPR023772">
    <property type="entry name" value="DNA-bd_HTH_TetR-type_CS"/>
</dbReference>
<dbReference type="RefSeq" id="WP_100440558.1">
    <property type="nucleotide sequence ID" value="NZ_CBCPIZ010000002.1"/>
</dbReference>
<comment type="caution">
    <text evidence="4">The sequence shown here is derived from an EMBL/GenBank/DDBJ whole genome shotgun (WGS) entry which is preliminary data.</text>
</comment>
<protein>
    <submittedName>
        <fullName evidence="4">TetR family transcriptional regulator</fullName>
    </submittedName>
</protein>
<dbReference type="Pfam" id="PF17937">
    <property type="entry name" value="TetR_C_28"/>
    <property type="match status" value="1"/>
</dbReference>
<dbReference type="PROSITE" id="PS01081">
    <property type="entry name" value="HTH_TETR_1"/>
    <property type="match status" value="1"/>
</dbReference>
<dbReference type="InterPro" id="IPR050109">
    <property type="entry name" value="HTH-type_TetR-like_transc_reg"/>
</dbReference>
<dbReference type="GO" id="GO:0000976">
    <property type="term" value="F:transcription cis-regulatory region binding"/>
    <property type="evidence" value="ECO:0007669"/>
    <property type="project" value="TreeGrafter"/>
</dbReference>
<reference evidence="4 5" key="1">
    <citation type="journal article" date="2017" name="Front. Microbiol.">
        <title>Double-Face Meets the Bacterial World: The Opportunistic Pathogen Stenotrophomonas maltophilia.</title>
        <authorList>
            <person name="Lira F."/>
            <person name="Berg G."/>
            <person name="Martinez J.L."/>
        </authorList>
    </citation>
    <scope>NUCLEOTIDE SEQUENCE [LARGE SCALE GENOMIC DNA]</scope>
    <source>
        <strain evidence="4 5">EA1</strain>
    </source>
</reference>
<dbReference type="Pfam" id="PF00440">
    <property type="entry name" value="TetR_N"/>
    <property type="match status" value="1"/>
</dbReference>
<feature type="domain" description="HTH tetR-type" evidence="3">
    <location>
        <begin position="14"/>
        <end position="74"/>
    </location>
</feature>
<evidence type="ECO:0000256" key="1">
    <source>
        <dbReference type="ARBA" id="ARBA00023125"/>
    </source>
</evidence>
<proteinExistence type="predicted"/>
<evidence type="ECO:0000313" key="4">
    <source>
        <dbReference type="EMBL" id="PJL31917.1"/>
    </source>
</evidence>
<gene>
    <name evidence="4" type="ORF">B9Y64_10190</name>
</gene>
<dbReference type="PANTHER" id="PTHR30055">
    <property type="entry name" value="HTH-TYPE TRANSCRIPTIONAL REGULATOR RUTR"/>
    <property type="match status" value="1"/>
</dbReference>
<dbReference type="GO" id="GO:0003700">
    <property type="term" value="F:DNA-binding transcription factor activity"/>
    <property type="evidence" value="ECO:0007669"/>
    <property type="project" value="TreeGrafter"/>
</dbReference>
<dbReference type="SUPFAM" id="SSF46689">
    <property type="entry name" value="Homeodomain-like"/>
    <property type="match status" value="1"/>
</dbReference>
<evidence type="ECO:0000313" key="5">
    <source>
        <dbReference type="Proteomes" id="UP000230167"/>
    </source>
</evidence>
<feature type="DNA-binding region" description="H-T-H motif" evidence="2">
    <location>
        <begin position="37"/>
        <end position="56"/>
    </location>
</feature>
<dbReference type="PROSITE" id="PS50977">
    <property type="entry name" value="HTH_TETR_2"/>
    <property type="match status" value="1"/>
</dbReference>
<dbReference type="Gene3D" id="1.10.357.10">
    <property type="entry name" value="Tetracycline Repressor, domain 2"/>
    <property type="match status" value="1"/>
</dbReference>
<dbReference type="InterPro" id="IPR001647">
    <property type="entry name" value="HTH_TetR"/>
</dbReference>
<dbReference type="Proteomes" id="UP000230167">
    <property type="component" value="Unassembled WGS sequence"/>
</dbReference>
<evidence type="ECO:0000259" key="3">
    <source>
        <dbReference type="PROSITE" id="PS50977"/>
    </source>
</evidence>
<dbReference type="InterPro" id="IPR036271">
    <property type="entry name" value="Tet_transcr_reg_TetR-rel_C_sf"/>
</dbReference>
<dbReference type="EMBL" id="NEQV01000002">
    <property type="protein sequence ID" value="PJL31917.1"/>
    <property type="molecule type" value="Genomic_DNA"/>
</dbReference>
<dbReference type="InterPro" id="IPR041479">
    <property type="entry name" value="TetR_CgmR_C"/>
</dbReference>
<dbReference type="InterPro" id="IPR009057">
    <property type="entry name" value="Homeodomain-like_sf"/>
</dbReference>
<sequence length="190" mass="20779">MSSPPPRSRRKAPDSVRQSLLQATIAMIGQHGLAALTVQDVARAAGVSKGALFHHFSSKQALVDEAIGTLIGEFEARVRALLQDGTAGHGCFSRAYVQANFEHLLQQEHDNDIGLTLGNLMEPALLAHWRDWKRAMLAEFPGEACDPRLYAARCAADGYWATAYGRPLDEEERLNALAMAEQALKLCDPQ</sequence>
<accession>A0A2J0UER2</accession>
<organism evidence="4 5">
    <name type="scientific">Stenotrophomonas maltophilia</name>
    <name type="common">Pseudomonas maltophilia</name>
    <name type="synonym">Xanthomonas maltophilia</name>
    <dbReference type="NCBI Taxonomy" id="40324"/>
    <lineage>
        <taxon>Bacteria</taxon>
        <taxon>Pseudomonadati</taxon>
        <taxon>Pseudomonadota</taxon>
        <taxon>Gammaproteobacteria</taxon>
        <taxon>Lysobacterales</taxon>
        <taxon>Lysobacteraceae</taxon>
        <taxon>Stenotrophomonas</taxon>
        <taxon>Stenotrophomonas maltophilia group</taxon>
    </lineage>
</organism>